<dbReference type="PANTHER" id="PTHR16291:SF0">
    <property type="entry name" value="NUCLEAR CAP-BINDING PROTEIN SUBUNIT 3"/>
    <property type="match status" value="1"/>
</dbReference>
<keyword evidence="5" id="KW-1185">Reference proteome</keyword>
<sequence>MDAFLDDTNADAFPALSYDDSTAYEEQLPSEAEQAAAASLANRIGSKVYLLSDTTTRLGKRKLGEEEPANTEDVCWQSDSVFCALFRTQDTTSRGNALLLYGTPISNLPTARLFAYATHFEAQPLGLEWVDDERCVFVFDSKTDARTGYKCLQKHISEEPDADGYITAKPIPVAIWPPDERINNSLGKGQGLKGTIRMRWAKSDDVKKRGAKNESQFYKKHGWTAGKESYDDPEAAPSPPKRRRRGSVDREDNDRVRAALDAELDAFINGDDDTEPVPVEPQPDLDLDVSDLPAAPTSKMRSDYIGSDGRSLLQRTSVMRVRPDTLESRLTAPLPQRSRPRGTMYADSLDDNRREEGQGLQWGRESRRNGGGRRDNGRRNGRGERGGDRSEHGRTRNGRPAKTAEDLDAELDAFLLEDKI</sequence>
<dbReference type="Pfam" id="PF10309">
    <property type="entry name" value="NCBP3"/>
    <property type="match status" value="1"/>
</dbReference>
<comment type="caution">
    <text evidence="4">The sequence shown here is derived from an EMBL/GenBank/DDBJ whole genome shotgun (WGS) entry which is preliminary data.</text>
</comment>
<feature type="region of interest" description="Disordered" evidence="2">
    <location>
        <begin position="266"/>
        <end position="408"/>
    </location>
</feature>
<organism evidence="4 5">
    <name type="scientific">Roridomyces roridus</name>
    <dbReference type="NCBI Taxonomy" id="1738132"/>
    <lineage>
        <taxon>Eukaryota</taxon>
        <taxon>Fungi</taxon>
        <taxon>Dikarya</taxon>
        <taxon>Basidiomycota</taxon>
        <taxon>Agaricomycotina</taxon>
        <taxon>Agaricomycetes</taxon>
        <taxon>Agaricomycetidae</taxon>
        <taxon>Agaricales</taxon>
        <taxon>Marasmiineae</taxon>
        <taxon>Mycenaceae</taxon>
        <taxon>Roridomyces</taxon>
    </lineage>
</organism>
<dbReference type="GO" id="GO:0000340">
    <property type="term" value="F:RNA 7-methylguanosine cap binding"/>
    <property type="evidence" value="ECO:0007669"/>
    <property type="project" value="InterPro"/>
</dbReference>
<gene>
    <name evidence="4" type="ORF">FB45DRAFT_739358</name>
</gene>
<dbReference type="GO" id="GO:0005634">
    <property type="term" value="C:nucleus"/>
    <property type="evidence" value="ECO:0007669"/>
    <property type="project" value="TreeGrafter"/>
</dbReference>
<evidence type="ECO:0000256" key="1">
    <source>
        <dbReference type="ARBA" id="ARBA00022884"/>
    </source>
</evidence>
<dbReference type="InterPro" id="IPR025715">
    <property type="entry name" value="FoP_C"/>
</dbReference>
<proteinExistence type="predicted"/>
<protein>
    <recommendedName>
        <fullName evidence="3">Chromatin target of PRMT1 protein C-terminal domain-containing protein</fullName>
    </recommendedName>
</protein>
<name>A0AAD7FR74_9AGAR</name>
<evidence type="ECO:0000313" key="5">
    <source>
        <dbReference type="Proteomes" id="UP001221142"/>
    </source>
</evidence>
<evidence type="ECO:0000259" key="3">
    <source>
        <dbReference type="Pfam" id="PF13865"/>
    </source>
</evidence>
<evidence type="ECO:0000313" key="4">
    <source>
        <dbReference type="EMBL" id="KAJ7638401.1"/>
    </source>
</evidence>
<dbReference type="InterPro" id="IPR019416">
    <property type="entry name" value="NCBP3"/>
</dbReference>
<dbReference type="Pfam" id="PF13865">
    <property type="entry name" value="FoP_duplication"/>
    <property type="match status" value="1"/>
</dbReference>
<dbReference type="GO" id="GO:0003729">
    <property type="term" value="F:mRNA binding"/>
    <property type="evidence" value="ECO:0007669"/>
    <property type="project" value="InterPro"/>
</dbReference>
<dbReference type="EMBL" id="JARKIF010000005">
    <property type="protein sequence ID" value="KAJ7638401.1"/>
    <property type="molecule type" value="Genomic_DNA"/>
</dbReference>
<dbReference type="PANTHER" id="PTHR16291">
    <property type="entry name" value="NUCLEAR CAP-BINDING PROTEIN SUBUNIT 3"/>
    <property type="match status" value="1"/>
</dbReference>
<keyword evidence="1" id="KW-0694">RNA-binding</keyword>
<evidence type="ECO:0000256" key="2">
    <source>
        <dbReference type="SAM" id="MobiDB-lite"/>
    </source>
</evidence>
<feature type="domain" description="Chromatin target of PRMT1 protein C-terminal" evidence="3">
    <location>
        <begin position="364"/>
        <end position="416"/>
    </location>
</feature>
<accession>A0AAD7FR74</accession>
<dbReference type="Proteomes" id="UP001221142">
    <property type="component" value="Unassembled WGS sequence"/>
</dbReference>
<feature type="compositionally biased region" description="Basic and acidic residues" evidence="2">
    <location>
        <begin position="364"/>
        <end position="394"/>
    </location>
</feature>
<reference evidence="4" key="1">
    <citation type="submission" date="2023-03" db="EMBL/GenBank/DDBJ databases">
        <title>Massive genome expansion in bonnet fungi (Mycena s.s.) driven by repeated elements and novel gene families across ecological guilds.</title>
        <authorList>
            <consortium name="Lawrence Berkeley National Laboratory"/>
            <person name="Harder C.B."/>
            <person name="Miyauchi S."/>
            <person name="Viragh M."/>
            <person name="Kuo A."/>
            <person name="Thoen E."/>
            <person name="Andreopoulos B."/>
            <person name="Lu D."/>
            <person name="Skrede I."/>
            <person name="Drula E."/>
            <person name="Henrissat B."/>
            <person name="Morin E."/>
            <person name="Kohler A."/>
            <person name="Barry K."/>
            <person name="LaButti K."/>
            <person name="Morin E."/>
            <person name="Salamov A."/>
            <person name="Lipzen A."/>
            <person name="Mereny Z."/>
            <person name="Hegedus B."/>
            <person name="Baldrian P."/>
            <person name="Stursova M."/>
            <person name="Weitz H."/>
            <person name="Taylor A."/>
            <person name="Grigoriev I.V."/>
            <person name="Nagy L.G."/>
            <person name="Martin F."/>
            <person name="Kauserud H."/>
        </authorList>
    </citation>
    <scope>NUCLEOTIDE SEQUENCE</scope>
    <source>
        <strain evidence="4">9284</strain>
    </source>
</reference>
<feature type="region of interest" description="Disordered" evidence="2">
    <location>
        <begin position="204"/>
        <end position="254"/>
    </location>
</feature>
<dbReference type="AlphaFoldDB" id="A0AAD7FR74"/>